<comment type="caution">
    <text evidence="1">The sequence shown here is derived from an EMBL/GenBank/DDBJ whole genome shotgun (WGS) entry which is preliminary data.</text>
</comment>
<evidence type="ECO:0000313" key="1">
    <source>
        <dbReference type="EMBL" id="KAF1381201.1"/>
    </source>
</evidence>
<name>A0A6A5E009_PERFL</name>
<proteinExistence type="predicted"/>
<organism evidence="1 2">
    <name type="scientific">Perca fluviatilis</name>
    <name type="common">European perch</name>
    <dbReference type="NCBI Taxonomy" id="8168"/>
    <lineage>
        <taxon>Eukaryota</taxon>
        <taxon>Metazoa</taxon>
        <taxon>Chordata</taxon>
        <taxon>Craniata</taxon>
        <taxon>Vertebrata</taxon>
        <taxon>Euteleostomi</taxon>
        <taxon>Actinopterygii</taxon>
        <taxon>Neopterygii</taxon>
        <taxon>Teleostei</taxon>
        <taxon>Neoteleostei</taxon>
        <taxon>Acanthomorphata</taxon>
        <taxon>Eupercaria</taxon>
        <taxon>Perciformes</taxon>
        <taxon>Percoidei</taxon>
        <taxon>Percidae</taxon>
        <taxon>Percinae</taxon>
        <taxon>Perca</taxon>
    </lineage>
</organism>
<keyword evidence="2" id="KW-1185">Reference proteome</keyword>
<accession>A0A6A5E009</accession>
<gene>
    <name evidence="1" type="ORF">PFLUV_G00151130</name>
</gene>
<reference evidence="1 2" key="1">
    <citation type="submission" date="2019-06" db="EMBL/GenBank/DDBJ databases">
        <title>A chromosome-scale genome assembly of the European perch, Perca fluviatilis.</title>
        <authorList>
            <person name="Roques C."/>
            <person name="Zahm M."/>
            <person name="Cabau C."/>
            <person name="Klopp C."/>
            <person name="Bouchez O."/>
            <person name="Donnadieu C."/>
            <person name="Kuhl H."/>
            <person name="Gislard M."/>
            <person name="Guendouz S."/>
            <person name="Journot L."/>
            <person name="Haffray P."/>
            <person name="Bestin A."/>
            <person name="Morvezen R."/>
            <person name="Feron R."/>
            <person name="Wen M."/>
            <person name="Jouanno E."/>
            <person name="Herpin A."/>
            <person name="Schartl M."/>
            <person name="Postlethwait J."/>
            <person name="Schaerlinger B."/>
            <person name="Chardard D."/>
            <person name="Lecocq T."/>
            <person name="Poncet C."/>
            <person name="Jaffrelo L."/>
            <person name="Lampietro C."/>
            <person name="Guiguen Y."/>
        </authorList>
    </citation>
    <scope>NUCLEOTIDE SEQUENCE [LARGE SCALE GENOMIC DNA]</scope>
    <source>
        <tissue evidence="1">Blood</tissue>
    </source>
</reference>
<dbReference type="Proteomes" id="UP000465112">
    <property type="component" value="Chromosome 13"/>
</dbReference>
<dbReference type="EMBL" id="VHII01000013">
    <property type="protein sequence ID" value="KAF1381201.1"/>
    <property type="molecule type" value="Genomic_DNA"/>
</dbReference>
<evidence type="ECO:0000313" key="2">
    <source>
        <dbReference type="Proteomes" id="UP000465112"/>
    </source>
</evidence>
<protein>
    <submittedName>
        <fullName evidence="1">Uncharacterized protein</fullName>
    </submittedName>
</protein>
<sequence>MHSSLGSKLTMAPSAWQPETCWFVGPPTSWVSSLPSPSALMQRHVSAAAKDSLPLPGFSRASASKVTLMAEV</sequence>
<dbReference type="AlphaFoldDB" id="A0A6A5E009"/>